<dbReference type="AlphaFoldDB" id="A0AAW8TE09"/>
<gene>
    <name evidence="2" type="ORF">P7D69_19950</name>
</gene>
<accession>A0AAW8TE09</accession>
<dbReference type="Pfam" id="PF05133">
    <property type="entry name" value="SPP1_portal"/>
    <property type="match status" value="1"/>
</dbReference>
<dbReference type="EMBL" id="JARPXL010000037">
    <property type="protein sequence ID" value="MDT2546606.1"/>
    <property type="molecule type" value="Genomic_DNA"/>
</dbReference>
<evidence type="ECO:0000313" key="3">
    <source>
        <dbReference type="Proteomes" id="UP001254770"/>
    </source>
</evidence>
<organism evidence="2 3">
    <name type="scientific">Enterococcus raffinosus</name>
    <dbReference type="NCBI Taxonomy" id="71452"/>
    <lineage>
        <taxon>Bacteria</taxon>
        <taxon>Bacillati</taxon>
        <taxon>Bacillota</taxon>
        <taxon>Bacilli</taxon>
        <taxon>Lactobacillales</taxon>
        <taxon>Enterococcaceae</taxon>
        <taxon>Enterococcus</taxon>
    </lineage>
</organism>
<dbReference type="NCBIfam" id="TIGR01538">
    <property type="entry name" value="portal_SPP1"/>
    <property type="match status" value="1"/>
</dbReference>
<dbReference type="RefSeq" id="WP_311816964.1">
    <property type="nucleotide sequence ID" value="NZ_JARPXG010000035.1"/>
</dbReference>
<name>A0AAW8TE09_9ENTE</name>
<protein>
    <submittedName>
        <fullName evidence="2">Phage portal protein</fullName>
    </submittedName>
</protein>
<reference evidence="2" key="1">
    <citation type="submission" date="2023-03" db="EMBL/GenBank/DDBJ databases">
        <authorList>
            <person name="Shen W."/>
            <person name="Cai J."/>
        </authorList>
    </citation>
    <scope>NUCLEOTIDE SEQUENCE</scope>
    <source>
        <strain evidence="2">Y15</strain>
    </source>
</reference>
<feature type="region of interest" description="Disordered" evidence="1">
    <location>
        <begin position="510"/>
        <end position="556"/>
    </location>
</feature>
<comment type="caution">
    <text evidence="2">The sequence shown here is derived from an EMBL/GenBank/DDBJ whole genome shotgun (WGS) entry which is preliminary data.</text>
</comment>
<dbReference type="Proteomes" id="UP001254770">
    <property type="component" value="Unassembled WGS sequence"/>
</dbReference>
<evidence type="ECO:0000313" key="2">
    <source>
        <dbReference type="EMBL" id="MDT2546606.1"/>
    </source>
</evidence>
<dbReference type="InterPro" id="IPR021145">
    <property type="entry name" value="Portal_protein_SPP1_Gp6-like"/>
</dbReference>
<evidence type="ECO:0000256" key="1">
    <source>
        <dbReference type="SAM" id="MobiDB-lite"/>
    </source>
</evidence>
<proteinExistence type="predicted"/>
<feature type="compositionally biased region" description="Basic and acidic residues" evidence="1">
    <location>
        <begin position="535"/>
        <end position="556"/>
    </location>
</feature>
<sequence>MEQNVKLLDGQRFDKEANLIYKIPVSRLPHIQVLNQRTGQIEQMIDFESKEVWKLIVEFINHHKEKQVPRLKQLKRYLLGDGNINYRSEKPEGRADNRIASDFPNFIVSFKLGVLLGNQLKYTGEKNISARINEFASQSNEDYHNQLMGRDMFGLGRAYEWIGRDEYGKETIAKFDAEQTFVIYDNTKNKNSICAVHYYEEEFLNDKWTRVELYTNSGFNYYLVADGTDLENAVIEEDGKEESYFDSVQVNEWINNEERLSDFERVLDSIDAYDLSRSEMANFQQDSSEAYLVIKGNPDTATDDEGDNSKMEVFKAMMQARMLVLGDKKDYGEGKLGDTPDAYYLKKEYDVAGMEANDSRTVADILRFTSLIDFTDENIGSNQSGIGFRFKGWGSDNDRKNKERMVKKAIMRRLRLLTHSWSIKDDLNKPQGLIENVKAFFVSDDKKQEDLYNKVNDIQILFTPNVPQSDEEIMNVIKGMLGIVSEETLCEMAERLTGVSAEEELKRVNKEKPNVPVLDYDFPSDNNSTEIEQGGQKEPKDLKESDPNEKPRENNT</sequence>
<dbReference type="InterPro" id="IPR006428">
    <property type="entry name" value="Portal_SPP1-type"/>
</dbReference>